<dbReference type="Pfam" id="PF01370">
    <property type="entry name" value="Epimerase"/>
    <property type="match status" value="1"/>
</dbReference>
<comment type="caution">
    <text evidence="4">The sequence shown here is derived from an EMBL/GenBank/DDBJ whole genome shotgun (WGS) entry which is preliminary data.</text>
</comment>
<name>A0A177SSW9_PSEPU</name>
<dbReference type="RefSeq" id="WP_064301993.1">
    <property type="nucleotide sequence ID" value="NZ_LUCV01000008.1"/>
</dbReference>
<evidence type="ECO:0000313" key="4">
    <source>
        <dbReference type="EMBL" id="OAI94087.1"/>
    </source>
</evidence>
<feature type="domain" description="NAD-dependent epimerase/dehydratase" evidence="3">
    <location>
        <begin position="3"/>
        <end position="206"/>
    </location>
</feature>
<proteinExistence type="predicted"/>
<dbReference type="PANTHER" id="PTHR43103">
    <property type="entry name" value="NUCLEOSIDE-DIPHOSPHATE-SUGAR EPIMERASE"/>
    <property type="match status" value="1"/>
</dbReference>
<protein>
    <submittedName>
        <fullName evidence="4">Epimerase</fullName>
    </submittedName>
</protein>
<gene>
    <name evidence="4" type="ORF">AYO28_11445</name>
</gene>
<reference evidence="4 5" key="1">
    <citation type="submission" date="2016-03" db="EMBL/GenBank/DDBJ databases">
        <title>Draft Genome Assembly of Pseudomonas putida strain CBF10-2.</title>
        <authorList>
            <person name="Iyer R.S."/>
            <person name="Damania A."/>
        </authorList>
    </citation>
    <scope>NUCLEOTIDE SEQUENCE [LARGE SCALE GENOMIC DNA]</scope>
    <source>
        <strain evidence="4 5">CBF10-2</strain>
    </source>
</reference>
<dbReference type="Gene3D" id="3.40.50.720">
    <property type="entry name" value="NAD(P)-binding Rossmann-like Domain"/>
    <property type="match status" value="1"/>
</dbReference>
<dbReference type="InterPro" id="IPR036291">
    <property type="entry name" value="NAD(P)-bd_dom_sf"/>
</dbReference>
<dbReference type="Proteomes" id="UP000077752">
    <property type="component" value="Unassembled WGS sequence"/>
</dbReference>
<dbReference type="AlphaFoldDB" id="A0A177SSW9"/>
<dbReference type="Gene3D" id="3.90.25.10">
    <property type="entry name" value="UDP-galactose 4-epimerase, domain 1"/>
    <property type="match status" value="1"/>
</dbReference>
<dbReference type="EMBL" id="LUCV01000008">
    <property type="protein sequence ID" value="OAI94087.1"/>
    <property type="molecule type" value="Genomic_DNA"/>
</dbReference>
<sequence>MRVMVTGAGGFLGRRLVRRLLAAGQLRGRRIEALILLDQQLDGFAEDPRLRHLAGSITDPALLRRGLADGVDVVFHLVSIAGGAAEENYALGRQVNLLASLQLLELLRNAQRPPVLVYASSVAVYGADLPLRMDEQQPTRPALSYGAHKLMIEQQLGDLARRGEVDGRALRLPGIVARPGDGAGLRSAFMSELLQRFAAGQRYTCPVSPQATAWWMSAACCVDNLLHAAEFELHADAPCRVWQLPVLHLSIAAVVDALAQVFGEERRSLIDYQPDPALEALFGRFPPLRTPLARQRGFQHDGTARALVRQALDLTQRVRGSRALTATA</sequence>
<accession>A0A177SSW9</accession>
<dbReference type="SUPFAM" id="SSF51735">
    <property type="entry name" value="NAD(P)-binding Rossmann-fold domains"/>
    <property type="match status" value="1"/>
</dbReference>
<evidence type="ECO:0000256" key="2">
    <source>
        <dbReference type="ARBA" id="ARBA00023277"/>
    </source>
</evidence>
<keyword evidence="2" id="KW-0119">Carbohydrate metabolism</keyword>
<organism evidence="4 5">
    <name type="scientific">Pseudomonas putida</name>
    <name type="common">Arthrobacter siderocapsulatus</name>
    <dbReference type="NCBI Taxonomy" id="303"/>
    <lineage>
        <taxon>Bacteria</taxon>
        <taxon>Pseudomonadati</taxon>
        <taxon>Pseudomonadota</taxon>
        <taxon>Gammaproteobacteria</taxon>
        <taxon>Pseudomonadales</taxon>
        <taxon>Pseudomonadaceae</taxon>
        <taxon>Pseudomonas</taxon>
    </lineage>
</organism>
<evidence type="ECO:0000256" key="1">
    <source>
        <dbReference type="ARBA" id="ARBA00022857"/>
    </source>
</evidence>
<dbReference type="InterPro" id="IPR001509">
    <property type="entry name" value="Epimerase_deHydtase"/>
</dbReference>
<keyword evidence="1" id="KW-0521">NADP</keyword>
<evidence type="ECO:0000259" key="3">
    <source>
        <dbReference type="Pfam" id="PF01370"/>
    </source>
</evidence>
<evidence type="ECO:0000313" key="5">
    <source>
        <dbReference type="Proteomes" id="UP000077752"/>
    </source>
</evidence>
<dbReference type="PANTHER" id="PTHR43103:SF3">
    <property type="entry name" value="ADP-L-GLYCERO-D-MANNO-HEPTOSE-6-EPIMERASE"/>
    <property type="match status" value="1"/>
</dbReference>